<feature type="region of interest" description="Disordered" evidence="1">
    <location>
        <begin position="1"/>
        <end position="28"/>
    </location>
</feature>
<dbReference type="Proteomes" id="UP000782554">
    <property type="component" value="Unassembled WGS sequence"/>
</dbReference>
<evidence type="ECO:0000313" key="3">
    <source>
        <dbReference type="Proteomes" id="UP000782554"/>
    </source>
</evidence>
<protein>
    <recommendedName>
        <fullName evidence="4">Helix-turn-helix domain-containing protein</fullName>
    </recommendedName>
</protein>
<sequence length="219" mass="23515">MTHHSPIPPAAPEPSNAAPVASPKDRHDGWSHARQVGFLRALSATHSVTEAAKAVGMARQSAYRLRSRLKGQAFDLAWEVAFHHSYDVLAHAALERALNGVEVPVFYQGEQVGSYRRYDERLTVALLGRSTLGGNPVLGRLGPLAERHARDFEALLGRIEAGDPPATGLPGPGDPSELERIRAGTSADPAFLAAYPCPSALSDAELIAALQAFEEDERK</sequence>
<feature type="compositionally biased region" description="Pro residues" evidence="1">
    <location>
        <begin position="1"/>
        <end position="12"/>
    </location>
</feature>
<proteinExistence type="predicted"/>
<keyword evidence="3" id="KW-1185">Reference proteome</keyword>
<evidence type="ECO:0008006" key="4">
    <source>
        <dbReference type="Google" id="ProtNLM"/>
    </source>
</evidence>
<dbReference type="EMBL" id="JAIGNU010000001">
    <property type="protein sequence ID" value="MBX7500800.1"/>
    <property type="molecule type" value="Genomic_DNA"/>
</dbReference>
<gene>
    <name evidence="2" type="ORF">K3181_05040</name>
</gene>
<feature type="region of interest" description="Disordered" evidence="1">
    <location>
        <begin position="160"/>
        <end position="180"/>
    </location>
</feature>
<reference evidence="2 3" key="1">
    <citation type="submission" date="2021-08" db="EMBL/GenBank/DDBJ databases">
        <title>Comparative Genomics Analysis of the Genus Qipengyuania Reveals Extensive Genetic Diversity and Metabolic Versatility, Including the Description of Fifteen Novel Species.</title>
        <authorList>
            <person name="Liu Y."/>
        </authorList>
    </citation>
    <scope>NUCLEOTIDE SEQUENCE [LARGE SCALE GENOMIC DNA]</scope>
    <source>
        <strain evidence="2 3">YG27</strain>
    </source>
</reference>
<accession>A0ABS7JT17</accession>
<comment type="caution">
    <text evidence="2">The sequence shown here is derived from an EMBL/GenBank/DDBJ whole genome shotgun (WGS) entry which is preliminary data.</text>
</comment>
<name>A0ABS7JT17_9SPHN</name>
<organism evidence="2 3">
    <name type="scientific">Qipengyuania mesophila</name>
    <dbReference type="NCBI Taxonomy" id="2867246"/>
    <lineage>
        <taxon>Bacteria</taxon>
        <taxon>Pseudomonadati</taxon>
        <taxon>Pseudomonadota</taxon>
        <taxon>Alphaproteobacteria</taxon>
        <taxon>Sphingomonadales</taxon>
        <taxon>Erythrobacteraceae</taxon>
        <taxon>Qipengyuania</taxon>
    </lineage>
</organism>
<evidence type="ECO:0000313" key="2">
    <source>
        <dbReference type="EMBL" id="MBX7500800.1"/>
    </source>
</evidence>
<evidence type="ECO:0000256" key="1">
    <source>
        <dbReference type="SAM" id="MobiDB-lite"/>
    </source>
</evidence>
<dbReference type="RefSeq" id="WP_221601459.1">
    <property type="nucleotide sequence ID" value="NZ_JAIGNU010000001.1"/>
</dbReference>
<feature type="compositionally biased region" description="Low complexity" evidence="1">
    <location>
        <begin position="13"/>
        <end position="22"/>
    </location>
</feature>